<reference evidence="1 2" key="1">
    <citation type="submission" date="2021-05" db="EMBL/GenBank/DDBJ databases">
        <title>Bacteria Genome sequencing.</title>
        <authorList>
            <person name="Takabe Y."/>
            <person name="Nakajima Y."/>
            <person name="Suzuki S."/>
            <person name="Shiozaki T."/>
        </authorList>
    </citation>
    <scope>NUCLEOTIDE SEQUENCE [LARGE SCALE GENOMIC DNA]</scope>
    <source>
        <strain evidence="1 2">AI_62</strain>
    </source>
</reference>
<protein>
    <submittedName>
        <fullName evidence="1">Uncharacterized protein</fullName>
    </submittedName>
</protein>
<name>A0ABQ4NH80_9RHOB</name>
<dbReference type="RefSeq" id="WP_220747283.1">
    <property type="nucleotide sequence ID" value="NZ_BPFH01000001.1"/>
</dbReference>
<dbReference type="Proteomes" id="UP000786693">
    <property type="component" value="Unassembled WGS sequence"/>
</dbReference>
<comment type="caution">
    <text evidence="1">The sequence shown here is derived from an EMBL/GenBank/DDBJ whole genome shotgun (WGS) entry which is preliminary data.</text>
</comment>
<gene>
    <name evidence="1" type="ORF">JANAI62_03930</name>
</gene>
<dbReference type="EMBL" id="BPFH01000001">
    <property type="protein sequence ID" value="GIT93770.1"/>
    <property type="molecule type" value="Genomic_DNA"/>
</dbReference>
<sequence>MDPLFDTPPAPPLPATDADFDCYILPRSAWRTVPDDLADLVTFNVSAGAV</sequence>
<proteinExistence type="predicted"/>
<organism evidence="1 2">
    <name type="scientific">Jannaschia pagri</name>
    <dbReference type="NCBI Taxonomy" id="2829797"/>
    <lineage>
        <taxon>Bacteria</taxon>
        <taxon>Pseudomonadati</taxon>
        <taxon>Pseudomonadota</taxon>
        <taxon>Alphaproteobacteria</taxon>
        <taxon>Rhodobacterales</taxon>
        <taxon>Roseobacteraceae</taxon>
        <taxon>Jannaschia</taxon>
    </lineage>
</organism>
<accession>A0ABQ4NH80</accession>
<evidence type="ECO:0000313" key="2">
    <source>
        <dbReference type="Proteomes" id="UP000786693"/>
    </source>
</evidence>
<keyword evidence="2" id="KW-1185">Reference proteome</keyword>
<evidence type="ECO:0000313" key="1">
    <source>
        <dbReference type="EMBL" id="GIT93770.1"/>
    </source>
</evidence>